<dbReference type="SMART" id="SM00316">
    <property type="entry name" value="S1"/>
    <property type="match status" value="2"/>
</dbReference>
<dbReference type="PANTHER" id="PTHR11741">
    <property type="entry name" value="ELONGATION FACTOR TS"/>
    <property type="match status" value="1"/>
</dbReference>
<dbReference type="NCBIfam" id="TIGR00116">
    <property type="entry name" value="tsf"/>
    <property type="match status" value="2"/>
</dbReference>
<dbReference type="SUPFAM" id="SSF46934">
    <property type="entry name" value="UBA-like"/>
    <property type="match status" value="2"/>
</dbReference>
<dbReference type="EMBL" id="JAEHOE010000008">
    <property type="protein sequence ID" value="KAG2499064.1"/>
    <property type="molecule type" value="Genomic_DNA"/>
</dbReference>
<dbReference type="Pfam" id="PF00575">
    <property type="entry name" value="S1"/>
    <property type="match status" value="1"/>
</dbReference>
<evidence type="ECO:0000256" key="8">
    <source>
        <dbReference type="ARBA" id="ARBA00025453"/>
    </source>
</evidence>
<feature type="region of interest" description="Disordered" evidence="15">
    <location>
        <begin position="769"/>
        <end position="794"/>
    </location>
</feature>
<evidence type="ECO:0000256" key="14">
    <source>
        <dbReference type="SAM" id="Coils"/>
    </source>
</evidence>
<evidence type="ECO:0000256" key="4">
    <source>
        <dbReference type="ARBA" id="ARBA00022640"/>
    </source>
</evidence>
<comment type="subunit">
    <text evidence="9">Associates transiently with chloroplast polysomes.</text>
</comment>
<feature type="coiled-coil region" evidence="14">
    <location>
        <begin position="152"/>
        <end position="179"/>
    </location>
</feature>
<evidence type="ECO:0000256" key="13">
    <source>
        <dbReference type="RuleBase" id="RU000642"/>
    </source>
</evidence>
<proteinExistence type="inferred from homology"/>
<evidence type="ECO:0000256" key="6">
    <source>
        <dbReference type="ARBA" id="ARBA00022768"/>
    </source>
</evidence>
<evidence type="ECO:0000256" key="12">
    <source>
        <dbReference type="HAMAP-Rule" id="MF_03135"/>
    </source>
</evidence>
<dbReference type="Proteomes" id="UP000612055">
    <property type="component" value="Unassembled WGS sequence"/>
</dbReference>
<dbReference type="FunFam" id="1.10.8.10:FF:000001">
    <property type="entry name" value="Elongation factor Ts"/>
    <property type="match status" value="2"/>
</dbReference>
<keyword evidence="5" id="KW-0677">Repeat</keyword>
<keyword evidence="4" id="KW-0934">Plastid</keyword>
<dbReference type="PANTHER" id="PTHR11741:SF10">
    <property type="entry name" value="POLYPROTEIN OF EF-TS, CHLOROPLASTIC"/>
    <property type="match status" value="1"/>
</dbReference>
<dbReference type="FunFam" id="2.40.50.140:FF:000051">
    <property type="entry name" value="RNA-binding transcriptional accessory protein"/>
    <property type="match status" value="1"/>
</dbReference>
<dbReference type="InterPro" id="IPR003029">
    <property type="entry name" value="S1_domain"/>
</dbReference>
<dbReference type="SUPFAM" id="SSF50249">
    <property type="entry name" value="Nucleic acid-binding proteins"/>
    <property type="match status" value="2"/>
</dbReference>
<keyword evidence="7 12" id="KW-0648">Protein biosynthesis</keyword>
<keyword evidence="14" id="KW-0175">Coiled coil</keyword>
<keyword evidence="12" id="KW-0496">Mitochondrion</keyword>
<evidence type="ECO:0000256" key="1">
    <source>
        <dbReference type="ARBA" id="ARBA00004229"/>
    </source>
</evidence>
<dbReference type="SUPFAM" id="SSF54713">
    <property type="entry name" value="Elongation factor Ts (EF-Ts), dimerisation domain"/>
    <property type="match status" value="2"/>
</dbReference>
<name>A0A835YC92_9CHLO</name>
<evidence type="ECO:0000256" key="11">
    <source>
        <dbReference type="ARBA" id="ARBA00065880"/>
    </source>
</evidence>
<comment type="subunit">
    <text evidence="10">Component of the chloroplast ribosome 70S subunit, and at low levels, present in polysomes.</text>
</comment>
<dbReference type="Gene3D" id="3.30.479.20">
    <property type="entry name" value="Elongation factor Ts, dimerisation domain"/>
    <property type="match status" value="2"/>
</dbReference>
<evidence type="ECO:0000256" key="10">
    <source>
        <dbReference type="ARBA" id="ARBA00065253"/>
    </source>
</evidence>
<dbReference type="OrthoDB" id="277235at2759"/>
<evidence type="ECO:0000313" key="17">
    <source>
        <dbReference type="EMBL" id="KAG2499064.1"/>
    </source>
</evidence>
<reference evidence="17" key="1">
    <citation type="journal article" date="2020" name="bioRxiv">
        <title>Comparative genomics of Chlamydomonas.</title>
        <authorList>
            <person name="Craig R.J."/>
            <person name="Hasan A.R."/>
            <person name="Ness R.W."/>
            <person name="Keightley P.D."/>
        </authorList>
    </citation>
    <scope>NUCLEOTIDE SEQUENCE</scope>
    <source>
        <strain evidence="17">CCAP 11/70</strain>
    </source>
</reference>
<comment type="subunit">
    <text evidence="11">Component of the chloroplast ribosome 30S and 70S subunits, as well as polysomes.</text>
</comment>
<comment type="similarity">
    <text evidence="2 12 13">Belongs to the EF-Ts family.</text>
</comment>
<dbReference type="GO" id="GO:0003746">
    <property type="term" value="F:translation elongation factor activity"/>
    <property type="evidence" value="ECO:0007669"/>
    <property type="project" value="UniProtKB-UniRule"/>
</dbReference>
<feature type="compositionally biased region" description="Basic and acidic residues" evidence="15">
    <location>
        <begin position="782"/>
        <end position="794"/>
    </location>
</feature>
<evidence type="ECO:0000256" key="5">
    <source>
        <dbReference type="ARBA" id="ARBA00022737"/>
    </source>
</evidence>
<sequence>MLRDLAGRTATTQANARNVVARLRPVAGRRQVAFKGVRPSVRVFAEAPAGGKAAEAAIALADVKEGSEYEGTVTAVEEFGAFVNFGSTTNGLVHISKLAAGFTKNAKDVVSVGQKVTVKVLSVDAAKNRVSLSLSGAAAAPAGAESSASDEVVDFADDIKEEKEQQDEEEEDVEVELEDGQFEVRADLPGFEDIPFVMEEDVEEFSEAAISALEANLDAAEIQYQLENPPYLAEVAGTVSRVENYGIFLDFEWNGKTLTGLLPREEMKVPSALLAEDVKAALRAEWADTEFEMPEYAEVSDDQLNVAKYYKVGDSVAAFVLESQLVSDKIQLTHFTDEEVAGEAVELFEELDEDEDEELDTLINDAEEALAEEALAFEPDALLEDDEDGAIAAVGGAEFEDYDEERIIGAEGNFQFGVTRAGLIKGKNGYQVSPMGLPSRGTDEVNANGVAILGAQEVDFGGDVVQLFDYFDSAAYDAVPKDALKRVGLKMSYNEAGEAEFTEREGHEDDEDALLSLLYDGDVEKRAADLVADLLDDDEDEAELPARAGRRPVVLAAAVQNISAADVKALRNATGAGMMDCKKALAECGGNAEEAAEWLRKKGLSGADKKSGRIAAEGAVVRYIHPGSRLGVLLEVNCETDFVAASDAFQKLVNELGMIIAATDCICVNPEDVPEEVLAKEREVELGKDDLSKKPEAIRTKIVEGRLDKIRNQMALTNQMTLSNPDKTVAEMVKETIAAVGENIKIRRFIKYRLGEGIEKKSNDFAAEVAQQTQAKAPAPPKVEEPKKEEPKKEAKPLVAVAASVVKTLRDATGAGMMDCKKALAECEGDMAKATEWLRMKGLAGADKKAGRIAAEGVVASYIHPGSRLGVLLEVNCETDFVAASEKFNQLVNYIAMGIVAGQNVQYVSADEIPAEVFEREKQLEMAREDLKGKPEAIRAKIAEGRAKKIAQEMCLLDQPFLTDNSKTVADAIKEAIAAIGEKISVRRFVKFQLGEGLEKKSNDFAAEVAAVTGQK</sequence>
<gene>
    <name evidence="12" type="primary">EFTS</name>
    <name evidence="17" type="ORF">HYH03_003248</name>
</gene>
<evidence type="ECO:0000256" key="3">
    <source>
        <dbReference type="ARBA" id="ARBA00022528"/>
    </source>
</evidence>
<protein>
    <recommendedName>
        <fullName evidence="12">Elongation factor Ts, mitochondrial</fullName>
        <shortName evidence="12">EF-Ts</shortName>
        <shortName evidence="12">EF-TsMt</shortName>
    </recommendedName>
</protein>
<dbReference type="InterPro" id="IPR001816">
    <property type="entry name" value="Transl_elong_EFTs/EF1B"/>
</dbReference>
<dbReference type="Gene3D" id="1.10.286.20">
    <property type="match status" value="2"/>
</dbReference>
<feature type="domain" description="S1 motif" evidence="16">
    <location>
        <begin position="66"/>
        <end position="135"/>
    </location>
</feature>
<dbReference type="GO" id="GO:0070125">
    <property type="term" value="P:mitochondrial translational elongation"/>
    <property type="evidence" value="ECO:0007669"/>
    <property type="project" value="TreeGrafter"/>
</dbReference>
<dbReference type="PROSITE" id="PS01126">
    <property type="entry name" value="EF_TS_1"/>
    <property type="match status" value="2"/>
</dbReference>
<dbReference type="FunFam" id="1.10.286.20:FF:000001">
    <property type="entry name" value="Elongation factor Ts"/>
    <property type="match status" value="2"/>
</dbReference>
<dbReference type="PROSITE" id="PS50126">
    <property type="entry name" value="S1"/>
    <property type="match status" value="1"/>
</dbReference>
<dbReference type="InterPro" id="IPR018101">
    <property type="entry name" value="Transl_elong_Ts_CS"/>
</dbReference>
<organism evidence="17 18">
    <name type="scientific">Edaphochlamys debaryana</name>
    <dbReference type="NCBI Taxonomy" id="47281"/>
    <lineage>
        <taxon>Eukaryota</taxon>
        <taxon>Viridiplantae</taxon>
        <taxon>Chlorophyta</taxon>
        <taxon>core chlorophytes</taxon>
        <taxon>Chlorophyceae</taxon>
        <taxon>CS clade</taxon>
        <taxon>Chlamydomonadales</taxon>
        <taxon>Chlamydomonadales incertae sedis</taxon>
        <taxon>Edaphochlamys</taxon>
    </lineage>
</organism>
<dbReference type="Gene3D" id="2.40.50.140">
    <property type="entry name" value="Nucleic acid-binding proteins"/>
    <property type="match status" value="2"/>
</dbReference>
<evidence type="ECO:0000256" key="2">
    <source>
        <dbReference type="ARBA" id="ARBA00005532"/>
    </source>
</evidence>
<dbReference type="InterPro" id="IPR014039">
    <property type="entry name" value="Transl_elong_EFTs/EF1B_dimer"/>
</dbReference>
<dbReference type="GO" id="GO:0005739">
    <property type="term" value="C:mitochondrion"/>
    <property type="evidence" value="ECO:0007669"/>
    <property type="project" value="UniProtKB-SubCell"/>
</dbReference>
<evidence type="ECO:0000313" key="18">
    <source>
        <dbReference type="Proteomes" id="UP000612055"/>
    </source>
</evidence>
<keyword evidence="18" id="KW-1185">Reference proteome</keyword>
<evidence type="ECO:0000256" key="15">
    <source>
        <dbReference type="SAM" id="MobiDB-lite"/>
    </source>
</evidence>
<comment type="function">
    <text evidence="8 12 13">Associates with the EF-Tu.GDP complex and induces the exchange of GDP to GTP. It remains bound to the aminoacyl-tRNA.EF-Tu.GTP complex up to the GTP hydrolysis stage on the ribosome.</text>
</comment>
<dbReference type="PROSITE" id="PS01127">
    <property type="entry name" value="EF_TS_2"/>
    <property type="match status" value="2"/>
</dbReference>
<dbReference type="GO" id="GO:0003729">
    <property type="term" value="F:mRNA binding"/>
    <property type="evidence" value="ECO:0007669"/>
    <property type="project" value="UniProtKB-ARBA"/>
</dbReference>
<dbReference type="Pfam" id="PF00889">
    <property type="entry name" value="EF_TS"/>
    <property type="match status" value="2"/>
</dbReference>
<dbReference type="InterPro" id="IPR036402">
    <property type="entry name" value="EF-Ts_dimer_sf"/>
</dbReference>
<keyword evidence="6 12" id="KW-0251">Elongation factor</keyword>
<dbReference type="Gene3D" id="1.10.8.10">
    <property type="entry name" value="DNA helicase RuvA subunit, C-terminal domain"/>
    <property type="match status" value="2"/>
</dbReference>
<evidence type="ECO:0000256" key="9">
    <source>
        <dbReference type="ARBA" id="ARBA00063456"/>
    </source>
</evidence>
<comment type="caution">
    <text evidence="17">The sequence shown here is derived from an EMBL/GenBank/DDBJ whole genome shotgun (WGS) entry which is preliminary data.</text>
</comment>
<evidence type="ECO:0000256" key="7">
    <source>
        <dbReference type="ARBA" id="ARBA00022917"/>
    </source>
</evidence>
<comment type="subcellular location">
    <subcellularLocation>
        <location evidence="12">Mitochondrion</location>
    </subcellularLocation>
    <subcellularLocation>
        <location evidence="1">Plastid</location>
        <location evidence="1">Chloroplast</location>
    </subcellularLocation>
</comment>
<dbReference type="GO" id="GO:0009507">
    <property type="term" value="C:chloroplast"/>
    <property type="evidence" value="ECO:0007669"/>
    <property type="project" value="UniProtKB-SubCell"/>
</dbReference>
<dbReference type="CDD" id="cd14275">
    <property type="entry name" value="UBA_EF-Ts"/>
    <property type="match status" value="2"/>
</dbReference>
<dbReference type="InterPro" id="IPR012340">
    <property type="entry name" value="NA-bd_OB-fold"/>
</dbReference>
<dbReference type="InterPro" id="IPR009060">
    <property type="entry name" value="UBA-like_sf"/>
</dbReference>
<evidence type="ECO:0000259" key="16">
    <source>
        <dbReference type="PROSITE" id="PS50126"/>
    </source>
</evidence>
<dbReference type="HAMAP" id="MF_00050">
    <property type="entry name" value="EF_Ts"/>
    <property type="match status" value="2"/>
</dbReference>
<accession>A0A835YC92</accession>
<keyword evidence="3" id="KW-0150">Chloroplast</keyword>
<dbReference type="AlphaFoldDB" id="A0A835YC92"/>